<dbReference type="AlphaFoldDB" id="L8HC02"/>
<dbReference type="Proteomes" id="UP000011083">
    <property type="component" value="Unassembled WGS sequence"/>
</dbReference>
<evidence type="ECO:0000313" key="2">
    <source>
        <dbReference type="Proteomes" id="UP000011083"/>
    </source>
</evidence>
<accession>L8HC02</accession>
<sequence length="340" mass="38299">MDGLLTLVNDRNRRVLRLVKDPKEWLGLIHWRGNRKVTLHLDQPVSGSASSVNLGRVELSLQQTVVRHATTNTSLLAMIHDAVSSEFLEFKAHASADQYTEVELAWFGIDPTSVPAIRAFRDASDNDGLRYERAALRDNRYGCVVLSFPLSTLFSGTPEPSLWQLGERQYTRELSQTVLLDPTGGPVAVYRQGNDWAIIGNQRLTLLSCVDVTIATDQRWPYDIHYQPERWTHPEFAVQGGFRIRPDQGLRITFEPHGTGVCVKEKRGRTCHDCERRVKKTAQQARDDFLATVREGGLAAVMDVLQFLRAWPTAFTDADRAVLEAAMLPPLLREEEAPAQ</sequence>
<dbReference type="EMBL" id="KB007871">
    <property type="protein sequence ID" value="ELR22715.1"/>
    <property type="molecule type" value="Genomic_DNA"/>
</dbReference>
<dbReference type="KEGG" id="acan:ACA1_339380"/>
<proteinExistence type="predicted"/>
<dbReference type="GeneID" id="14923672"/>
<dbReference type="VEuPathDB" id="AmoebaDB:ACA1_339380"/>
<keyword evidence="2" id="KW-1185">Reference proteome</keyword>
<name>L8HC02_ACACF</name>
<reference evidence="1 2" key="1">
    <citation type="journal article" date="2013" name="Genome Biol.">
        <title>Genome of Acanthamoeba castellanii highlights extensive lateral gene transfer and early evolution of tyrosine kinase signaling.</title>
        <authorList>
            <person name="Clarke M."/>
            <person name="Lohan A.J."/>
            <person name="Liu B."/>
            <person name="Lagkouvardos I."/>
            <person name="Roy S."/>
            <person name="Zafar N."/>
            <person name="Bertelli C."/>
            <person name="Schilde C."/>
            <person name="Kianianmomeni A."/>
            <person name="Burglin T.R."/>
            <person name="Frech C."/>
            <person name="Turcotte B."/>
            <person name="Kopec K.O."/>
            <person name="Synnott J.M."/>
            <person name="Choo C."/>
            <person name="Paponov I."/>
            <person name="Finkler A."/>
            <person name="Soon Heng Tan C."/>
            <person name="Hutchins A.P."/>
            <person name="Weinmeier T."/>
            <person name="Rattei T."/>
            <person name="Chu J.S."/>
            <person name="Gimenez G."/>
            <person name="Irimia M."/>
            <person name="Rigden D.J."/>
            <person name="Fitzpatrick D.A."/>
            <person name="Lorenzo-Morales J."/>
            <person name="Bateman A."/>
            <person name="Chiu C.H."/>
            <person name="Tang P."/>
            <person name="Hegemann P."/>
            <person name="Fromm H."/>
            <person name="Raoult D."/>
            <person name="Greub G."/>
            <person name="Miranda-Saavedra D."/>
            <person name="Chen N."/>
            <person name="Nash P."/>
            <person name="Ginger M.L."/>
            <person name="Horn M."/>
            <person name="Schaap P."/>
            <person name="Caler L."/>
            <person name="Loftus B."/>
        </authorList>
    </citation>
    <scope>NUCLEOTIDE SEQUENCE [LARGE SCALE GENOMIC DNA]</scope>
    <source>
        <strain evidence="1 2">Neff</strain>
    </source>
</reference>
<protein>
    <submittedName>
        <fullName evidence="1">Uncharacterized protein</fullName>
    </submittedName>
</protein>
<evidence type="ECO:0000313" key="1">
    <source>
        <dbReference type="EMBL" id="ELR22715.1"/>
    </source>
</evidence>
<organism evidence="1 2">
    <name type="scientific">Acanthamoeba castellanii (strain ATCC 30010 / Neff)</name>
    <dbReference type="NCBI Taxonomy" id="1257118"/>
    <lineage>
        <taxon>Eukaryota</taxon>
        <taxon>Amoebozoa</taxon>
        <taxon>Discosea</taxon>
        <taxon>Longamoebia</taxon>
        <taxon>Centramoebida</taxon>
        <taxon>Acanthamoebidae</taxon>
        <taxon>Acanthamoeba</taxon>
    </lineage>
</organism>
<dbReference type="RefSeq" id="XP_004351272.1">
    <property type="nucleotide sequence ID" value="XM_004351220.1"/>
</dbReference>
<gene>
    <name evidence="1" type="ORF">ACA1_339380</name>
</gene>